<keyword evidence="1" id="KW-1133">Transmembrane helix</keyword>
<name>A0A0F5QD39_9HYPH</name>
<dbReference type="STRING" id="1293439.WH87_09660"/>
<feature type="transmembrane region" description="Helical" evidence="1">
    <location>
        <begin position="27"/>
        <end position="47"/>
    </location>
</feature>
<dbReference type="AlphaFoldDB" id="A0A0F5QD39"/>
<feature type="domain" description="TadE-like" evidence="2">
    <location>
        <begin position="21"/>
        <end position="63"/>
    </location>
</feature>
<gene>
    <name evidence="3" type="ORF">WH87_09660</name>
</gene>
<evidence type="ECO:0000313" key="4">
    <source>
        <dbReference type="Proteomes" id="UP000033411"/>
    </source>
</evidence>
<sequence length="149" mass="16554">MYCAWRSVMRAVAAWLRDTRGTSAVEFALLTPVFLLLLTGMLAYGIYFGAAHSIQQLAADAARTSIAGLNAGERDRLVRDFLTANAGDYMLIDRRRLVFSIGDKINDSSQYSVTLRYDATNLPIWNLYPPLPMPNPQIAYSSTIRKGGM</sequence>
<accession>A0A0F5QD39</accession>
<comment type="caution">
    <text evidence="3">The sequence shown here is derived from an EMBL/GenBank/DDBJ whole genome shotgun (WGS) entry which is preliminary data.</text>
</comment>
<protein>
    <recommendedName>
        <fullName evidence="2">TadE-like domain-containing protein</fullName>
    </recommendedName>
</protein>
<dbReference type="Pfam" id="PF07811">
    <property type="entry name" value="TadE"/>
    <property type="match status" value="1"/>
</dbReference>
<keyword evidence="1" id="KW-0812">Transmembrane</keyword>
<dbReference type="Proteomes" id="UP000033411">
    <property type="component" value="Unassembled WGS sequence"/>
</dbReference>
<evidence type="ECO:0000259" key="2">
    <source>
        <dbReference type="Pfam" id="PF07811"/>
    </source>
</evidence>
<keyword evidence="4" id="KW-1185">Reference proteome</keyword>
<dbReference type="EMBL" id="LANJ01000016">
    <property type="protein sequence ID" value="KKC37919.1"/>
    <property type="molecule type" value="Genomic_DNA"/>
</dbReference>
<dbReference type="InterPro" id="IPR012495">
    <property type="entry name" value="TadE-like_dom"/>
</dbReference>
<dbReference type="PATRIC" id="fig|1293439.3.peg.1509"/>
<proteinExistence type="predicted"/>
<evidence type="ECO:0000313" key="3">
    <source>
        <dbReference type="EMBL" id="KKC37919.1"/>
    </source>
</evidence>
<evidence type="ECO:0000256" key="1">
    <source>
        <dbReference type="SAM" id="Phobius"/>
    </source>
</evidence>
<reference evidence="3 4" key="1">
    <citation type="submission" date="2015-03" db="EMBL/GenBank/DDBJ databases">
        <authorList>
            <person name="Lepp D."/>
            <person name="Hassan Y.I."/>
            <person name="Li X.-Z."/>
            <person name="Zhou T."/>
        </authorList>
    </citation>
    <scope>NUCLEOTIDE SEQUENCE [LARGE SCALE GENOMIC DNA]</scope>
    <source>
        <strain evidence="3 4">E84</strain>
    </source>
</reference>
<keyword evidence="1" id="KW-0472">Membrane</keyword>
<organism evidence="3 4">
    <name type="scientific">Devosia epidermidihirudinis</name>
    <dbReference type="NCBI Taxonomy" id="1293439"/>
    <lineage>
        <taxon>Bacteria</taxon>
        <taxon>Pseudomonadati</taxon>
        <taxon>Pseudomonadota</taxon>
        <taxon>Alphaproteobacteria</taxon>
        <taxon>Hyphomicrobiales</taxon>
        <taxon>Devosiaceae</taxon>
        <taxon>Devosia</taxon>
    </lineage>
</organism>